<protein>
    <submittedName>
        <fullName evidence="2">Uncharacterized protein</fullName>
    </submittedName>
</protein>
<evidence type="ECO:0000313" key="3">
    <source>
        <dbReference type="Proteomes" id="UP000556084"/>
    </source>
</evidence>
<feature type="compositionally biased region" description="Basic residues" evidence="1">
    <location>
        <begin position="56"/>
        <end position="67"/>
    </location>
</feature>
<gene>
    <name evidence="2" type="ORF">FHS39_002406</name>
</gene>
<evidence type="ECO:0000313" key="2">
    <source>
        <dbReference type="EMBL" id="MBB4893375.1"/>
    </source>
</evidence>
<reference evidence="2 3" key="1">
    <citation type="submission" date="2020-08" db="EMBL/GenBank/DDBJ databases">
        <title>Genomic Encyclopedia of Type Strains, Phase III (KMG-III): the genomes of soil and plant-associated and newly described type strains.</title>
        <authorList>
            <person name="Whitman W."/>
        </authorList>
    </citation>
    <scope>NUCLEOTIDE SEQUENCE [LARGE SCALE GENOMIC DNA]</scope>
    <source>
        <strain evidence="2 3">CECT 3266</strain>
    </source>
</reference>
<evidence type="ECO:0000256" key="1">
    <source>
        <dbReference type="SAM" id="MobiDB-lite"/>
    </source>
</evidence>
<feature type="region of interest" description="Disordered" evidence="1">
    <location>
        <begin position="1"/>
        <end position="20"/>
    </location>
</feature>
<comment type="caution">
    <text evidence="2">The sequence shown here is derived from an EMBL/GenBank/DDBJ whole genome shotgun (WGS) entry which is preliminary data.</text>
</comment>
<proteinExistence type="predicted"/>
<sequence>MARLFDQTLSGSGSRTRTKLNEHLAERAKASEDRLALLMGFERELAQLDDTGRCSPARRHTRRRRRVTVPDSTSAERSLGQGAGA</sequence>
<dbReference type="RefSeq" id="WP_184349233.1">
    <property type="nucleotide sequence ID" value="NZ_JACHJH010000003.1"/>
</dbReference>
<dbReference type="Proteomes" id="UP000556084">
    <property type="component" value="Unassembled WGS sequence"/>
</dbReference>
<dbReference type="EMBL" id="JACHJH010000003">
    <property type="protein sequence ID" value="MBB4893375.1"/>
    <property type="molecule type" value="Genomic_DNA"/>
</dbReference>
<keyword evidence="3" id="KW-1185">Reference proteome</keyword>
<feature type="region of interest" description="Disordered" evidence="1">
    <location>
        <begin position="50"/>
        <end position="85"/>
    </location>
</feature>
<organism evidence="2 3">
    <name type="scientific">Streptomyces olivoverticillatus</name>
    <dbReference type="NCBI Taxonomy" id="66427"/>
    <lineage>
        <taxon>Bacteria</taxon>
        <taxon>Bacillati</taxon>
        <taxon>Actinomycetota</taxon>
        <taxon>Actinomycetes</taxon>
        <taxon>Kitasatosporales</taxon>
        <taxon>Streptomycetaceae</taxon>
        <taxon>Streptomyces</taxon>
    </lineage>
</organism>
<dbReference type="AlphaFoldDB" id="A0A7W7PM20"/>
<name>A0A7W7PM20_9ACTN</name>
<accession>A0A7W7PM20</accession>